<dbReference type="EMBL" id="SPHZ02000006">
    <property type="protein sequence ID" value="KAF0910568.1"/>
    <property type="molecule type" value="Genomic_DNA"/>
</dbReference>
<sequence>MMHDGGGGGERREDGEEAGGTQRLAKETREFPERVKLTGLRFLAPGEAGGEADNVVRGELEVKMSLTVEQRRRTPDFGMPAIEKRW</sequence>
<gene>
    <name evidence="2" type="ORF">E2562_003004</name>
</gene>
<feature type="region of interest" description="Disordered" evidence="1">
    <location>
        <begin position="1"/>
        <end position="30"/>
    </location>
</feature>
<protein>
    <submittedName>
        <fullName evidence="2">Uncharacterized protein</fullName>
    </submittedName>
</protein>
<dbReference type="Proteomes" id="UP000479710">
    <property type="component" value="Unassembled WGS sequence"/>
</dbReference>
<dbReference type="AlphaFoldDB" id="A0A6G1DD77"/>
<feature type="compositionally biased region" description="Basic and acidic residues" evidence="1">
    <location>
        <begin position="1"/>
        <end position="14"/>
    </location>
</feature>
<name>A0A6G1DD77_9ORYZ</name>
<organism evidence="2 3">
    <name type="scientific">Oryza meyeriana var. granulata</name>
    <dbReference type="NCBI Taxonomy" id="110450"/>
    <lineage>
        <taxon>Eukaryota</taxon>
        <taxon>Viridiplantae</taxon>
        <taxon>Streptophyta</taxon>
        <taxon>Embryophyta</taxon>
        <taxon>Tracheophyta</taxon>
        <taxon>Spermatophyta</taxon>
        <taxon>Magnoliopsida</taxon>
        <taxon>Liliopsida</taxon>
        <taxon>Poales</taxon>
        <taxon>Poaceae</taxon>
        <taxon>BOP clade</taxon>
        <taxon>Oryzoideae</taxon>
        <taxon>Oryzeae</taxon>
        <taxon>Oryzinae</taxon>
        <taxon>Oryza</taxon>
        <taxon>Oryza meyeriana</taxon>
    </lineage>
</organism>
<proteinExistence type="predicted"/>
<keyword evidence="3" id="KW-1185">Reference proteome</keyword>
<evidence type="ECO:0000313" key="2">
    <source>
        <dbReference type="EMBL" id="KAF0910568.1"/>
    </source>
</evidence>
<evidence type="ECO:0000256" key="1">
    <source>
        <dbReference type="SAM" id="MobiDB-lite"/>
    </source>
</evidence>
<comment type="caution">
    <text evidence="2">The sequence shown here is derived from an EMBL/GenBank/DDBJ whole genome shotgun (WGS) entry which is preliminary data.</text>
</comment>
<reference evidence="2 3" key="1">
    <citation type="submission" date="2019-11" db="EMBL/GenBank/DDBJ databases">
        <title>Whole genome sequence of Oryza granulata.</title>
        <authorList>
            <person name="Li W."/>
        </authorList>
    </citation>
    <scope>NUCLEOTIDE SEQUENCE [LARGE SCALE GENOMIC DNA]</scope>
    <source>
        <strain evidence="3">cv. Menghai</strain>
        <tissue evidence="2">Leaf</tissue>
    </source>
</reference>
<evidence type="ECO:0000313" key="3">
    <source>
        <dbReference type="Proteomes" id="UP000479710"/>
    </source>
</evidence>
<accession>A0A6G1DD77</accession>